<dbReference type="RefSeq" id="WP_367186007.1">
    <property type="nucleotide sequence ID" value="NZ_CAKXZT010000146.1"/>
</dbReference>
<dbReference type="InterPro" id="IPR028098">
    <property type="entry name" value="Glyco_trans_4-like_N"/>
</dbReference>
<sequence>MRWCFVSPGCTSTQVLAGDTRSSGGAEAQIAHLAAALVGMGHEVGLIYGDGQTQSVSQISGVMCIAAAPAWRFPASLPAFWRAMDTLRPEVLYARLPTDFLWLMGLFARSRRDTRFIYALASDLHCTPWTAYDHKKWFHAPLFSLGMRSTDVIAVQHHQQSATLNPHLRERSAHVPNLVRSVCEHPRAYDTTTIDAIWIGKIRSIKQLHLFLDLAEAMPSLRFAVVGGFDPTESSMLQEALVQRIRKLKNLTFYGPKPDDEVISLLSKAKALVNTSRAEGFPNTMLEAWSVGVPVVSLSVDPGEVIEQQGIGFVSRTVTQLVQDVDRIVRTKSLNQRCGELALSYVRRQHSLEAVCQALERALPGVQLGRAPDQERRDPIYGSQLNRIRRQE</sequence>
<dbReference type="CDD" id="cd03801">
    <property type="entry name" value="GT4_PimA-like"/>
    <property type="match status" value="1"/>
</dbReference>
<reference evidence="2 3" key="1">
    <citation type="submission" date="2022-03" db="EMBL/GenBank/DDBJ databases">
        <authorList>
            <person name="Brunel B."/>
        </authorList>
    </citation>
    <scope>NUCLEOTIDE SEQUENCE [LARGE SCALE GENOMIC DNA]</scope>
    <source>
        <strain evidence="2">STM5069sample</strain>
    </source>
</reference>
<evidence type="ECO:0000313" key="2">
    <source>
        <dbReference type="EMBL" id="CAH2405818.1"/>
    </source>
</evidence>
<name>A0ABN8K9P2_9HYPH</name>
<accession>A0ABN8K9P2</accession>
<feature type="domain" description="Glycosyltransferase subfamily 4-like N-terminal" evidence="1">
    <location>
        <begin position="24"/>
        <end position="163"/>
    </location>
</feature>
<dbReference type="PANTHER" id="PTHR12526">
    <property type="entry name" value="GLYCOSYLTRANSFERASE"/>
    <property type="match status" value="1"/>
</dbReference>
<keyword evidence="3" id="KW-1185">Reference proteome</keyword>
<dbReference type="Pfam" id="PF13579">
    <property type="entry name" value="Glyco_trans_4_4"/>
    <property type="match status" value="1"/>
</dbReference>
<gene>
    <name evidence="2" type="ORF">MES5069_50018</name>
</gene>
<organism evidence="2 3">
    <name type="scientific">Mesorhizobium escarrei</name>
    <dbReference type="NCBI Taxonomy" id="666018"/>
    <lineage>
        <taxon>Bacteria</taxon>
        <taxon>Pseudomonadati</taxon>
        <taxon>Pseudomonadota</taxon>
        <taxon>Alphaproteobacteria</taxon>
        <taxon>Hyphomicrobiales</taxon>
        <taxon>Phyllobacteriaceae</taxon>
        <taxon>Mesorhizobium</taxon>
    </lineage>
</organism>
<evidence type="ECO:0000313" key="3">
    <source>
        <dbReference type="Proteomes" id="UP001153050"/>
    </source>
</evidence>
<comment type="caution">
    <text evidence="2">The sequence shown here is derived from an EMBL/GenBank/DDBJ whole genome shotgun (WGS) entry which is preliminary data.</text>
</comment>
<dbReference type="Pfam" id="PF13692">
    <property type="entry name" value="Glyco_trans_1_4"/>
    <property type="match status" value="1"/>
</dbReference>
<dbReference type="SUPFAM" id="SSF53756">
    <property type="entry name" value="UDP-Glycosyltransferase/glycogen phosphorylase"/>
    <property type="match status" value="1"/>
</dbReference>
<evidence type="ECO:0000259" key="1">
    <source>
        <dbReference type="Pfam" id="PF13579"/>
    </source>
</evidence>
<dbReference type="Proteomes" id="UP001153050">
    <property type="component" value="Unassembled WGS sequence"/>
</dbReference>
<proteinExistence type="predicted"/>
<dbReference type="EMBL" id="CAKXZT010000146">
    <property type="protein sequence ID" value="CAH2405818.1"/>
    <property type="molecule type" value="Genomic_DNA"/>
</dbReference>
<protein>
    <recommendedName>
        <fullName evidence="1">Glycosyltransferase subfamily 4-like N-terminal domain-containing protein</fullName>
    </recommendedName>
</protein>
<dbReference type="Gene3D" id="3.40.50.2000">
    <property type="entry name" value="Glycogen Phosphorylase B"/>
    <property type="match status" value="2"/>
</dbReference>